<gene>
    <name evidence="1" type="ORF">DDZ15_02345</name>
</gene>
<dbReference type="InterPro" id="IPR035093">
    <property type="entry name" value="RelE/ParE_toxin_dom_sf"/>
</dbReference>
<evidence type="ECO:0000313" key="2">
    <source>
        <dbReference type="Proteomes" id="UP000245533"/>
    </source>
</evidence>
<organism evidence="1 2">
    <name type="scientific">Rhodohalobacter mucosus</name>
    <dbReference type="NCBI Taxonomy" id="2079485"/>
    <lineage>
        <taxon>Bacteria</taxon>
        <taxon>Pseudomonadati</taxon>
        <taxon>Balneolota</taxon>
        <taxon>Balneolia</taxon>
        <taxon>Balneolales</taxon>
        <taxon>Balneolaceae</taxon>
        <taxon>Rhodohalobacter</taxon>
    </lineage>
</organism>
<protein>
    <recommendedName>
        <fullName evidence="3">Type II toxin-antitoxin system RelE/ParE family toxin</fullName>
    </recommendedName>
</protein>
<sequence length="101" mass="11920">MKHLHILSEAADDLEKARDFYESQEEGAGNYFVESAFSELNELMETAGMHPLFFGYHRKLFKKFPFAIYYRTNTDFIDIYAILDLRSRPGFLDDVLEERVK</sequence>
<evidence type="ECO:0000313" key="1">
    <source>
        <dbReference type="EMBL" id="PWN07870.1"/>
    </source>
</evidence>
<name>A0A316TTW1_9BACT</name>
<proteinExistence type="predicted"/>
<dbReference type="OrthoDB" id="199685at2"/>
<reference evidence="1 2" key="1">
    <citation type="submission" date="2018-05" db="EMBL/GenBank/DDBJ databases">
        <title>Rhodohalobacter halophilus gen. nov., sp. nov., a moderately halophilic member of the family Balneolaceae.</title>
        <authorList>
            <person name="Liu Z.-W."/>
        </authorList>
    </citation>
    <scope>NUCLEOTIDE SEQUENCE [LARGE SCALE GENOMIC DNA]</scope>
    <source>
        <strain evidence="1 2">8A47</strain>
    </source>
</reference>
<dbReference type="Proteomes" id="UP000245533">
    <property type="component" value="Unassembled WGS sequence"/>
</dbReference>
<dbReference type="AlphaFoldDB" id="A0A316TTW1"/>
<dbReference type="RefSeq" id="WP_109644435.1">
    <property type="nucleotide sequence ID" value="NZ_QGGB01000002.1"/>
</dbReference>
<evidence type="ECO:0008006" key="3">
    <source>
        <dbReference type="Google" id="ProtNLM"/>
    </source>
</evidence>
<accession>A0A316TTW1</accession>
<dbReference type="Gene3D" id="3.30.2310.20">
    <property type="entry name" value="RelE-like"/>
    <property type="match status" value="1"/>
</dbReference>
<comment type="caution">
    <text evidence="1">The sequence shown here is derived from an EMBL/GenBank/DDBJ whole genome shotgun (WGS) entry which is preliminary data.</text>
</comment>
<dbReference type="EMBL" id="QGGB01000002">
    <property type="protein sequence ID" value="PWN07870.1"/>
    <property type="molecule type" value="Genomic_DNA"/>
</dbReference>
<keyword evidence="2" id="KW-1185">Reference proteome</keyword>